<dbReference type="InterPro" id="IPR000719">
    <property type="entry name" value="Prot_kinase_dom"/>
</dbReference>
<evidence type="ECO:0000256" key="1">
    <source>
        <dbReference type="ARBA" id="ARBA00022527"/>
    </source>
</evidence>
<reference evidence="10 11" key="1">
    <citation type="journal article" date="2012" name="Genome Biol.">
        <title>Genome and low-iron response of an oceanic diatom adapted to chronic iron limitation.</title>
        <authorList>
            <person name="Lommer M."/>
            <person name="Specht M."/>
            <person name="Roy A.S."/>
            <person name="Kraemer L."/>
            <person name="Andreson R."/>
            <person name="Gutowska M.A."/>
            <person name="Wolf J."/>
            <person name="Bergner S.V."/>
            <person name="Schilhabel M.B."/>
            <person name="Klostermeier U.C."/>
            <person name="Beiko R.G."/>
            <person name="Rosenstiel P."/>
            <person name="Hippler M."/>
            <person name="Laroche J."/>
        </authorList>
    </citation>
    <scope>NUCLEOTIDE SEQUENCE [LARGE SCALE GENOMIC DNA]</scope>
    <source>
        <strain evidence="10 11">CCMP1005</strain>
    </source>
</reference>
<accession>K0SGM2</accession>
<dbReference type="PANTHER" id="PTHR24345">
    <property type="entry name" value="SERINE/THREONINE-PROTEIN KINASE PLK"/>
    <property type="match status" value="1"/>
</dbReference>
<dbReference type="SMART" id="SM00220">
    <property type="entry name" value="S_TKc"/>
    <property type="match status" value="1"/>
</dbReference>
<protein>
    <recommendedName>
        <fullName evidence="9">Protein kinase domain-containing protein</fullName>
    </recommendedName>
</protein>
<dbReference type="InterPro" id="IPR017441">
    <property type="entry name" value="Protein_kinase_ATP_BS"/>
</dbReference>
<keyword evidence="11" id="KW-1185">Reference proteome</keyword>
<evidence type="ECO:0000259" key="9">
    <source>
        <dbReference type="PROSITE" id="PS50011"/>
    </source>
</evidence>
<dbReference type="GO" id="GO:0005634">
    <property type="term" value="C:nucleus"/>
    <property type="evidence" value="ECO:0007669"/>
    <property type="project" value="TreeGrafter"/>
</dbReference>
<dbReference type="Gene3D" id="1.10.510.10">
    <property type="entry name" value="Transferase(Phosphotransferase) domain 1"/>
    <property type="match status" value="2"/>
</dbReference>
<dbReference type="AlphaFoldDB" id="K0SGM2"/>
<comment type="caution">
    <text evidence="10">The sequence shown here is derived from an EMBL/GenBank/DDBJ whole genome shotgun (WGS) entry which is preliminary data.</text>
</comment>
<feature type="binding site" evidence="6">
    <location>
        <position position="315"/>
    </location>
    <ligand>
        <name>ATP</name>
        <dbReference type="ChEBI" id="CHEBI:30616"/>
    </ligand>
</feature>
<evidence type="ECO:0000313" key="11">
    <source>
        <dbReference type="Proteomes" id="UP000266841"/>
    </source>
</evidence>
<dbReference type="GO" id="GO:0004674">
    <property type="term" value="F:protein serine/threonine kinase activity"/>
    <property type="evidence" value="ECO:0007669"/>
    <property type="project" value="UniProtKB-KW"/>
</dbReference>
<dbReference type="Proteomes" id="UP000266841">
    <property type="component" value="Unassembled WGS sequence"/>
</dbReference>
<evidence type="ECO:0000256" key="5">
    <source>
        <dbReference type="ARBA" id="ARBA00022840"/>
    </source>
</evidence>
<keyword evidence="3 6" id="KW-0547">Nucleotide-binding</keyword>
<feature type="compositionally biased region" description="Low complexity" evidence="8">
    <location>
        <begin position="102"/>
        <end position="113"/>
    </location>
</feature>
<sequence>MVVTRSGRRALAPVRDTKRGVNQTPLKTPRREGEEEDRCGRHGEQANQARRGEGAPVRVPGQVAVAFRAAPYAEGGQEGGGQEGEEEEVDAAPSLPPPQCVAAAAPTANGSSADESFGSDSTPSLSGIASGNNGAIFRLLPPATANPAAASPTIGLGRQLNSSYDSHGTEASATSAEAREFRAGAVALLREGNLSVEVEHDELVDALLEESFDGEDATHDTQELANEIEKLERIVELAETALEPIETKPSFDEVCPAATSETYEASVETVEEDEDEEEDLPSLDDFEIIGQLGKGGTATVFHAIQLDTGREVALKVVKMEDNGEDVMSEIDIHEDLCHPAIVELVDYFFTYERVCVETDDDSDDESEEDVKSLVMVLELVAGEALFDVIRDSDDGYLPEHVARRYMRDMIESVSYLHDVEIIHSDIKSLNFLVNGSKGVKLCDFGMSVRFHDVEIIGGSPSYMSPEHYFDHRVDTFSLGCILYEMLVGQLPYKVVDEDSDYSDESIRAHMESPVMDEFGHPKRQYIDLRCPHAYGERCRAGGALPPLVFPDHVSSEARNLIDSLMREDPEDRIGLDEVRDHYWFAVEDDLDAGVEVVEV</sequence>
<keyword evidence="1" id="KW-0723">Serine/threonine-protein kinase</keyword>
<dbReference type="PROSITE" id="PS00108">
    <property type="entry name" value="PROTEIN_KINASE_ST"/>
    <property type="match status" value="1"/>
</dbReference>
<keyword evidence="4" id="KW-0418">Kinase</keyword>
<dbReference type="OrthoDB" id="48061at2759"/>
<dbReference type="PROSITE" id="PS50011">
    <property type="entry name" value="PROTEIN_KINASE_DOM"/>
    <property type="match status" value="1"/>
</dbReference>
<name>K0SGM2_THAOC</name>
<gene>
    <name evidence="10" type="ORF">THAOC_19586</name>
</gene>
<evidence type="ECO:0000256" key="8">
    <source>
        <dbReference type="SAM" id="MobiDB-lite"/>
    </source>
</evidence>
<dbReference type="InterPro" id="IPR008271">
    <property type="entry name" value="Ser/Thr_kinase_AS"/>
</dbReference>
<dbReference type="PANTHER" id="PTHR24345:SF0">
    <property type="entry name" value="CELL CYCLE SERINE_THREONINE-PROTEIN KINASE CDC5_MSD2"/>
    <property type="match status" value="1"/>
</dbReference>
<feature type="region of interest" description="Disordered" evidence="8">
    <location>
        <begin position="1"/>
        <end position="125"/>
    </location>
</feature>
<evidence type="ECO:0000313" key="10">
    <source>
        <dbReference type="EMBL" id="EJK60121.1"/>
    </source>
</evidence>
<evidence type="ECO:0000256" key="3">
    <source>
        <dbReference type="ARBA" id="ARBA00022741"/>
    </source>
</evidence>
<dbReference type="eggNOG" id="KOG0575">
    <property type="taxonomic scope" value="Eukaryota"/>
</dbReference>
<dbReference type="PROSITE" id="PS00107">
    <property type="entry name" value="PROTEIN_KINASE_ATP"/>
    <property type="match status" value="1"/>
</dbReference>
<dbReference type="Pfam" id="PF00069">
    <property type="entry name" value="Pkinase"/>
    <property type="match status" value="1"/>
</dbReference>
<dbReference type="InterPro" id="IPR011009">
    <property type="entry name" value="Kinase-like_dom_sf"/>
</dbReference>
<dbReference type="EMBL" id="AGNL01021508">
    <property type="protein sequence ID" value="EJK60121.1"/>
    <property type="molecule type" value="Genomic_DNA"/>
</dbReference>
<keyword evidence="5 6" id="KW-0067">ATP-binding</keyword>
<dbReference type="SUPFAM" id="SSF56112">
    <property type="entry name" value="Protein kinase-like (PK-like)"/>
    <property type="match status" value="1"/>
</dbReference>
<evidence type="ECO:0000256" key="7">
    <source>
        <dbReference type="SAM" id="Coils"/>
    </source>
</evidence>
<evidence type="ECO:0000256" key="6">
    <source>
        <dbReference type="PROSITE-ProRule" id="PRU10141"/>
    </source>
</evidence>
<feature type="compositionally biased region" description="Basic and acidic residues" evidence="8">
    <location>
        <begin position="29"/>
        <end position="44"/>
    </location>
</feature>
<evidence type="ECO:0000256" key="2">
    <source>
        <dbReference type="ARBA" id="ARBA00022679"/>
    </source>
</evidence>
<feature type="coiled-coil region" evidence="7">
    <location>
        <begin position="214"/>
        <end position="241"/>
    </location>
</feature>
<keyword evidence="7" id="KW-0175">Coiled coil</keyword>
<organism evidence="10 11">
    <name type="scientific">Thalassiosira oceanica</name>
    <name type="common">Marine diatom</name>
    <dbReference type="NCBI Taxonomy" id="159749"/>
    <lineage>
        <taxon>Eukaryota</taxon>
        <taxon>Sar</taxon>
        <taxon>Stramenopiles</taxon>
        <taxon>Ochrophyta</taxon>
        <taxon>Bacillariophyta</taxon>
        <taxon>Coscinodiscophyceae</taxon>
        <taxon>Thalassiosirophycidae</taxon>
        <taxon>Thalassiosirales</taxon>
        <taxon>Thalassiosiraceae</taxon>
        <taxon>Thalassiosira</taxon>
    </lineage>
</organism>
<keyword evidence="2" id="KW-0808">Transferase</keyword>
<feature type="domain" description="Protein kinase" evidence="9">
    <location>
        <begin position="286"/>
        <end position="584"/>
    </location>
</feature>
<proteinExistence type="predicted"/>
<evidence type="ECO:0000256" key="4">
    <source>
        <dbReference type="ARBA" id="ARBA00022777"/>
    </source>
</evidence>
<dbReference type="GO" id="GO:0005524">
    <property type="term" value="F:ATP binding"/>
    <property type="evidence" value="ECO:0007669"/>
    <property type="project" value="UniProtKB-UniRule"/>
</dbReference>